<dbReference type="EMBL" id="KZ084115">
    <property type="protein sequence ID" value="OSD00808.1"/>
    <property type="molecule type" value="Genomic_DNA"/>
</dbReference>
<dbReference type="PANTHER" id="PTHR12598">
    <property type="entry name" value="COPPER HOMEOSTASIS PROTEIN CUTC"/>
    <property type="match status" value="1"/>
</dbReference>
<dbReference type="STRING" id="1353009.A0A1Y2II58"/>
<name>A0A1Y2II58_TRAC3</name>
<protein>
    <recommendedName>
        <fullName evidence="2">Copper homeostasis protein cutC homolog</fullName>
    </recommendedName>
</protein>
<dbReference type="GO" id="GO:0005507">
    <property type="term" value="F:copper ion binding"/>
    <property type="evidence" value="ECO:0007669"/>
    <property type="project" value="TreeGrafter"/>
</dbReference>
<dbReference type="AlphaFoldDB" id="A0A1Y2II58"/>
<dbReference type="InterPro" id="IPR005627">
    <property type="entry name" value="CutC-like"/>
</dbReference>
<comment type="similarity">
    <text evidence="1">Belongs to the CutC family.</text>
</comment>
<dbReference type="HAMAP" id="MF_00795">
    <property type="entry name" value="CutC"/>
    <property type="match status" value="1"/>
</dbReference>
<accession>A0A1Y2II58</accession>
<dbReference type="OrthoDB" id="7392499at2759"/>
<evidence type="ECO:0000256" key="1">
    <source>
        <dbReference type="ARBA" id="ARBA00007768"/>
    </source>
</evidence>
<dbReference type="Proteomes" id="UP000193067">
    <property type="component" value="Unassembled WGS sequence"/>
</dbReference>
<organism evidence="3 4">
    <name type="scientific">Trametes coccinea (strain BRFM310)</name>
    <name type="common">Pycnoporus coccineus</name>
    <dbReference type="NCBI Taxonomy" id="1353009"/>
    <lineage>
        <taxon>Eukaryota</taxon>
        <taxon>Fungi</taxon>
        <taxon>Dikarya</taxon>
        <taxon>Basidiomycota</taxon>
        <taxon>Agaricomycotina</taxon>
        <taxon>Agaricomycetes</taxon>
        <taxon>Polyporales</taxon>
        <taxon>Polyporaceae</taxon>
        <taxon>Trametes</taxon>
    </lineage>
</organism>
<keyword evidence="4" id="KW-1185">Reference proteome</keyword>
<dbReference type="InterPro" id="IPR036822">
    <property type="entry name" value="CutC-like_dom_sf"/>
</dbReference>
<dbReference type="PANTHER" id="PTHR12598:SF0">
    <property type="entry name" value="COPPER HOMEOSTASIS PROTEIN CUTC HOMOLOG"/>
    <property type="match status" value="1"/>
</dbReference>
<evidence type="ECO:0000313" key="3">
    <source>
        <dbReference type="EMBL" id="OSD00808.1"/>
    </source>
</evidence>
<evidence type="ECO:0000313" key="4">
    <source>
        <dbReference type="Proteomes" id="UP000193067"/>
    </source>
</evidence>
<dbReference type="Gene3D" id="3.20.20.380">
    <property type="entry name" value="Copper homeostasis (CutC) domain"/>
    <property type="match status" value="1"/>
</dbReference>
<sequence>MPLSAERVTIEVCIDSVESAIAAIRGGADRLELCGNLGLGGGTTPSLGLFKAVREATPQGIPIMVMIRPRTGDFLYTDAELQVMREDIKAFKEAGADGVVFGILQRDGKIDIARTKMLAEKATPMQVCFHRAVDLSSQDILSAHLDVSSVPQVTRMLTSGQAPISTTPSALPSLRMLLRTASRMPSSAKVLVGSGINAQTVGPLLAELLPCGLREIHLSAGGWIPSEMEFRREGMGMGVGGEGEWSIWRTSEEKVRAVRELVDDAWSEFAEKEDGR</sequence>
<proteinExistence type="inferred from homology"/>
<dbReference type="SUPFAM" id="SSF110395">
    <property type="entry name" value="CutC-like"/>
    <property type="match status" value="1"/>
</dbReference>
<gene>
    <name evidence="3" type="ORF">PYCCODRAFT_1436871</name>
</gene>
<reference evidence="3 4" key="1">
    <citation type="journal article" date="2015" name="Biotechnol. Biofuels">
        <title>Enhanced degradation of softwood versus hardwood by the white-rot fungus Pycnoporus coccineus.</title>
        <authorList>
            <person name="Couturier M."/>
            <person name="Navarro D."/>
            <person name="Chevret D."/>
            <person name="Henrissat B."/>
            <person name="Piumi F."/>
            <person name="Ruiz-Duenas F.J."/>
            <person name="Martinez A.T."/>
            <person name="Grigoriev I.V."/>
            <person name="Riley R."/>
            <person name="Lipzen A."/>
            <person name="Berrin J.G."/>
            <person name="Master E.R."/>
            <person name="Rosso M.N."/>
        </authorList>
    </citation>
    <scope>NUCLEOTIDE SEQUENCE [LARGE SCALE GENOMIC DNA]</scope>
    <source>
        <strain evidence="3 4">BRFM310</strain>
    </source>
</reference>
<evidence type="ECO:0000256" key="2">
    <source>
        <dbReference type="ARBA" id="ARBA00019014"/>
    </source>
</evidence>
<dbReference type="Pfam" id="PF03932">
    <property type="entry name" value="CutC"/>
    <property type="match status" value="1"/>
</dbReference>